<accession>A0AAW0IJ99</accession>
<evidence type="ECO:0000313" key="3">
    <source>
        <dbReference type="Proteomes" id="UP001488838"/>
    </source>
</evidence>
<evidence type="ECO:0000313" key="2">
    <source>
        <dbReference type="EMBL" id="KAK7814256.1"/>
    </source>
</evidence>
<evidence type="ECO:0000256" key="1">
    <source>
        <dbReference type="SAM" id="MobiDB-lite"/>
    </source>
</evidence>
<feature type="compositionally biased region" description="Basic and acidic residues" evidence="1">
    <location>
        <begin position="29"/>
        <end position="42"/>
    </location>
</feature>
<feature type="region of interest" description="Disordered" evidence="1">
    <location>
        <begin position="1"/>
        <end position="42"/>
    </location>
</feature>
<reference evidence="2 3" key="1">
    <citation type="journal article" date="2023" name="bioRxiv">
        <title>Conserved and derived expression patterns and positive selection on dental genes reveal complex evolutionary context of ever-growing rodent molars.</title>
        <authorList>
            <person name="Calamari Z.T."/>
            <person name="Song A."/>
            <person name="Cohen E."/>
            <person name="Akter M."/>
            <person name="Roy R.D."/>
            <person name="Hallikas O."/>
            <person name="Christensen M.M."/>
            <person name="Li P."/>
            <person name="Marangoni P."/>
            <person name="Jernvall J."/>
            <person name="Klein O.D."/>
        </authorList>
    </citation>
    <scope>NUCLEOTIDE SEQUENCE [LARGE SCALE GENOMIC DNA]</scope>
    <source>
        <strain evidence="2">V071</strain>
    </source>
</reference>
<dbReference type="EMBL" id="JBBHLL010000125">
    <property type="protein sequence ID" value="KAK7814256.1"/>
    <property type="molecule type" value="Genomic_DNA"/>
</dbReference>
<organism evidence="2 3">
    <name type="scientific">Myodes glareolus</name>
    <name type="common">Bank vole</name>
    <name type="synonym">Clethrionomys glareolus</name>
    <dbReference type="NCBI Taxonomy" id="447135"/>
    <lineage>
        <taxon>Eukaryota</taxon>
        <taxon>Metazoa</taxon>
        <taxon>Chordata</taxon>
        <taxon>Craniata</taxon>
        <taxon>Vertebrata</taxon>
        <taxon>Euteleostomi</taxon>
        <taxon>Mammalia</taxon>
        <taxon>Eutheria</taxon>
        <taxon>Euarchontoglires</taxon>
        <taxon>Glires</taxon>
        <taxon>Rodentia</taxon>
        <taxon>Myomorpha</taxon>
        <taxon>Muroidea</taxon>
        <taxon>Cricetidae</taxon>
        <taxon>Arvicolinae</taxon>
        <taxon>Myodes</taxon>
    </lineage>
</organism>
<sequence length="123" mass="12760">LRGRGRTENVISIAPPPTRPAGRVLIGRAADDGHGAGRGERRGGLWVGEARAALPPGCQWVAGWLRAAGGVGGAAGTAFRVWANLQTPVPGRQPGPSALRSTSPSASRRPSSSWLTLQRPRLS</sequence>
<feature type="compositionally biased region" description="Low complexity" evidence="1">
    <location>
        <begin position="96"/>
        <end position="113"/>
    </location>
</feature>
<protein>
    <submittedName>
        <fullName evidence="2">Uncharacterized protein</fullName>
    </submittedName>
</protein>
<comment type="caution">
    <text evidence="2">The sequence shown here is derived from an EMBL/GenBank/DDBJ whole genome shotgun (WGS) entry which is preliminary data.</text>
</comment>
<dbReference type="AlphaFoldDB" id="A0AAW0IJ99"/>
<feature type="non-terminal residue" evidence="2">
    <location>
        <position position="1"/>
    </location>
</feature>
<proteinExistence type="predicted"/>
<gene>
    <name evidence="2" type="ORF">U0070_000572</name>
</gene>
<feature type="region of interest" description="Disordered" evidence="1">
    <location>
        <begin position="87"/>
        <end position="123"/>
    </location>
</feature>
<dbReference type="Proteomes" id="UP001488838">
    <property type="component" value="Unassembled WGS sequence"/>
</dbReference>
<name>A0AAW0IJ99_MYOGA</name>
<keyword evidence="3" id="KW-1185">Reference proteome</keyword>